<keyword evidence="4" id="KW-0808">Transferase</keyword>
<reference evidence="7" key="2">
    <citation type="submission" date="2022-06" db="UniProtKB">
        <authorList>
            <consortium name="EnsemblMetazoa"/>
        </authorList>
    </citation>
    <scope>IDENTIFICATION</scope>
    <source>
        <strain evidence="7">PS312</strain>
    </source>
</reference>
<dbReference type="Pfam" id="PF00201">
    <property type="entry name" value="UDPGT"/>
    <property type="match status" value="2"/>
</dbReference>
<accession>A0A8R1UH77</accession>
<dbReference type="CDD" id="cd03784">
    <property type="entry name" value="GT1_Gtf-like"/>
    <property type="match status" value="2"/>
</dbReference>
<comment type="catalytic activity">
    <reaction evidence="6">
        <text>glucuronate acceptor + UDP-alpha-D-glucuronate = acceptor beta-D-glucuronoside + UDP + H(+)</text>
        <dbReference type="Rhea" id="RHEA:21032"/>
        <dbReference type="ChEBI" id="CHEBI:15378"/>
        <dbReference type="ChEBI" id="CHEBI:58052"/>
        <dbReference type="ChEBI" id="CHEBI:58223"/>
        <dbReference type="ChEBI" id="CHEBI:132367"/>
        <dbReference type="ChEBI" id="CHEBI:132368"/>
        <dbReference type="EC" id="2.4.1.17"/>
    </reaction>
</comment>
<dbReference type="Proteomes" id="UP000005239">
    <property type="component" value="Unassembled WGS sequence"/>
</dbReference>
<dbReference type="AlphaFoldDB" id="A0A2A6BWE4"/>
<keyword evidence="8" id="KW-1185">Reference proteome</keyword>
<dbReference type="PROSITE" id="PS00375">
    <property type="entry name" value="UDPGT"/>
    <property type="match status" value="1"/>
</dbReference>
<evidence type="ECO:0000313" key="7">
    <source>
        <dbReference type="EnsemblMetazoa" id="PPA28856.1"/>
    </source>
</evidence>
<evidence type="ECO:0000256" key="1">
    <source>
        <dbReference type="ARBA" id="ARBA00009995"/>
    </source>
</evidence>
<dbReference type="GO" id="GO:0008194">
    <property type="term" value="F:UDP-glycosyltransferase activity"/>
    <property type="evidence" value="ECO:0000318"/>
    <property type="project" value="GO_Central"/>
</dbReference>
<accession>A0A2A6BWE4</accession>
<dbReference type="EnsemblMetazoa" id="PPA28856.1">
    <property type="protein sequence ID" value="PPA28856.1"/>
    <property type="gene ID" value="WBGene00118410"/>
</dbReference>
<dbReference type="GO" id="GO:0015020">
    <property type="term" value="F:glucuronosyltransferase activity"/>
    <property type="evidence" value="ECO:0007669"/>
    <property type="project" value="UniProtKB-EC"/>
</dbReference>
<organism evidence="7 8">
    <name type="scientific">Pristionchus pacificus</name>
    <name type="common">Parasitic nematode worm</name>
    <dbReference type="NCBI Taxonomy" id="54126"/>
    <lineage>
        <taxon>Eukaryota</taxon>
        <taxon>Metazoa</taxon>
        <taxon>Ecdysozoa</taxon>
        <taxon>Nematoda</taxon>
        <taxon>Chromadorea</taxon>
        <taxon>Rhabditida</taxon>
        <taxon>Rhabditina</taxon>
        <taxon>Diplogasteromorpha</taxon>
        <taxon>Diplogasteroidea</taxon>
        <taxon>Neodiplogasteridae</taxon>
        <taxon>Pristionchus</taxon>
    </lineage>
</organism>
<dbReference type="InterPro" id="IPR050271">
    <property type="entry name" value="UDP-glycosyltransferase"/>
</dbReference>
<evidence type="ECO:0000256" key="2">
    <source>
        <dbReference type="ARBA" id="ARBA00012544"/>
    </source>
</evidence>
<gene>
    <name evidence="7" type="primary">WBGene00118410</name>
</gene>
<dbReference type="PANTHER" id="PTHR48043:SF23">
    <property type="entry name" value="UDP-GLUCURONOSYLTRANSFERASE"/>
    <property type="match status" value="1"/>
</dbReference>
<comment type="similarity">
    <text evidence="1">Belongs to the UDP-glycosyltransferase family.</text>
</comment>
<dbReference type="SUPFAM" id="SSF53756">
    <property type="entry name" value="UDP-Glycosyltransferase/glycogen phosphorylase"/>
    <property type="match status" value="2"/>
</dbReference>
<dbReference type="PANTHER" id="PTHR48043">
    <property type="entry name" value="EG:EG0003.4 PROTEIN-RELATED"/>
    <property type="match status" value="1"/>
</dbReference>
<protein>
    <recommendedName>
        <fullName evidence="2">glucuronosyltransferase</fullName>
        <ecNumber evidence="2">2.4.1.17</ecNumber>
    </recommendedName>
</protein>
<dbReference type="InterPro" id="IPR035595">
    <property type="entry name" value="UDP_glycos_trans_CS"/>
</dbReference>
<evidence type="ECO:0000256" key="4">
    <source>
        <dbReference type="ARBA" id="ARBA00022679"/>
    </source>
</evidence>
<dbReference type="InterPro" id="IPR002213">
    <property type="entry name" value="UDP_glucos_trans"/>
</dbReference>
<evidence type="ECO:0000256" key="3">
    <source>
        <dbReference type="ARBA" id="ARBA00022676"/>
    </source>
</evidence>
<dbReference type="Gene3D" id="3.40.50.2000">
    <property type="entry name" value="Glycogen Phosphorylase B"/>
    <property type="match status" value="2"/>
</dbReference>
<reference evidence="8" key="1">
    <citation type="journal article" date="2008" name="Nat. Genet.">
        <title>The Pristionchus pacificus genome provides a unique perspective on nematode lifestyle and parasitism.</title>
        <authorList>
            <person name="Dieterich C."/>
            <person name="Clifton S.W."/>
            <person name="Schuster L.N."/>
            <person name="Chinwalla A."/>
            <person name="Delehaunty K."/>
            <person name="Dinkelacker I."/>
            <person name="Fulton L."/>
            <person name="Fulton R."/>
            <person name="Godfrey J."/>
            <person name="Minx P."/>
            <person name="Mitreva M."/>
            <person name="Roeseler W."/>
            <person name="Tian H."/>
            <person name="Witte H."/>
            <person name="Yang S.P."/>
            <person name="Wilson R.K."/>
            <person name="Sommer R.J."/>
        </authorList>
    </citation>
    <scope>NUCLEOTIDE SEQUENCE [LARGE SCALE GENOMIC DNA]</scope>
    <source>
        <strain evidence="8">PS312</strain>
    </source>
</reference>
<evidence type="ECO:0000256" key="5">
    <source>
        <dbReference type="ARBA" id="ARBA00022729"/>
    </source>
</evidence>
<name>A0A2A6BWE4_PRIPA</name>
<dbReference type="EC" id="2.4.1.17" evidence="2"/>
<evidence type="ECO:0000313" key="8">
    <source>
        <dbReference type="Proteomes" id="UP000005239"/>
    </source>
</evidence>
<dbReference type="FunFam" id="3.40.50.2000:FF:000201">
    <property type="entry name" value="UDP-glucuronosyltransferase"/>
    <property type="match status" value="2"/>
</dbReference>
<proteinExistence type="inferred from homology"/>
<evidence type="ECO:0000256" key="6">
    <source>
        <dbReference type="ARBA" id="ARBA00047475"/>
    </source>
</evidence>
<keyword evidence="3" id="KW-0328">Glycosyltransferase</keyword>
<sequence length="870" mass="99332">MMESWQSRCNATIGFPGLIEQLREEKFDVAIGEILDFCMPGLMSAEGGESMTFMQRLKSLFMIQLSILGRYQFGHLFQDVFTEIYPDFPDLEELAAQNSLVFMNSEPLVDFPRPSSVRMIDIGGISVSNAPNQLNNTWSSILDIRPKNVIFAKAHLMPDNYKKTLIDTAKKFPNVTFIWKYEKPEHRISEGVDNLNETTWMPQNDILHDPRLSAFVTHCGQGSTTEANYAGVPLIVIPVAFDQLRNAEQMKRIGVGIVFERTDLGKEGPFEEAIREIIENESYKEKTRNLKETLLDRQFSMKEIFVRNMEFVAKHGPLRQLDHYGRHLNFIQYYLIDKRSFLHVDVMKILLLFFLLGSVNALKFLAYSPQFAKSHVNFMGKISDILIDGGHEVVLLSPILDSSLGFAGTKKARIIEVPQCDHAVVYEDFMQNSNAANAWTSDSFAAFFEWDAVFSSWISQCNATVLHPGLIQSLRDEKFDVAFAEAIDFCAPGLFHLIGIDKWAVTDSLAINDAHFFYTHTPSNPSYVPTMMGGNMGEEMSFSERFSNLFTFCFSKWFNERWFPVYDEMFRTHDKDIQPVEELFASNSIVFTNSEPLVDFPRPSSARIIDIGGIVVSSGHKELNQTWSSILDLRPQTVFISFGTVAKAYLMPEEYKKSVLEVIKSFPNVTFIWKYEQPSDQISEGIDNLIESTWVPQSDLLHDRRVSAFITHCGQGSTTEAISAGVPLVVIPVAYDQLRNAQQVKRNGHGIMMEKTELSTPQTLKNAVKEILENKRYRENALKIKLMLEERPFNMKEIFIRNMEFLGKHGPLRQLDHYGRHLSFIQYYLIDVILALSSAIAFAVILIVFILKFVVGKVIRMIRISKMKSE</sequence>
<keyword evidence="5" id="KW-0732">Signal</keyword>